<gene>
    <name evidence="1" type="ORF">KV396_00360</name>
</gene>
<keyword evidence="2" id="KW-1185">Reference proteome</keyword>
<evidence type="ECO:0000313" key="1">
    <source>
        <dbReference type="EMBL" id="UPL13035.1"/>
    </source>
</evidence>
<evidence type="ECO:0000313" key="2">
    <source>
        <dbReference type="Proteomes" id="UP000831963"/>
    </source>
</evidence>
<accession>A0ABY4IJU9</accession>
<dbReference type="RefSeq" id="WP_247956477.1">
    <property type="nucleotide sequence ID" value="NZ_CP078077.1"/>
</dbReference>
<sequence>MNIEKTRTKAMRLRRKTREGGIAYRALTIIGDRHPWYDWGHRLMILVGEHRTGSFDAPRGRDLWYRFADENEAHGQIITTHDYADVRATDGQDVSWRIFDVQDEGGTVKLGFWGERITHYGLSRRELALFRRWDLWECRARGEWFGLRRWLYFKGLHAAVYLKRPFACNAVPPMGSGGYSHWHCEVRGKHDTHRYRNYTWARAERVRYEEVR</sequence>
<protein>
    <submittedName>
        <fullName evidence="1">Uncharacterized protein</fullName>
    </submittedName>
</protein>
<dbReference type="Proteomes" id="UP000831963">
    <property type="component" value="Chromosome"/>
</dbReference>
<reference evidence="1 2" key="1">
    <citation type="submission" date="2021-06" db="EMBL/GenBank/DDBJ databases">
        <title>Genome-based taxonomic framework of Microbacterium strains isolated from marine environment, the description of four new species and reclassification of four preexisting species.</title>
        <authorList>
            <person name="Lee S.D."/>
            <person name="Kim S.-M."/>
            <person name="Byeon Y.-S."/>
            <person name="Yang H.L."/>
            <person name="Kim I.S."/>
        </authorList>
    </citation>
    <scope>NUCLEOTIDE SEQUENCE [LARGE SCALE GENOMIC DNA]</scope>
    <source>
        <strain evidence="1 2">SSW1-36</strain>
    </source>
</reference>
<proteinExistence type="predicted"/>
<organism evidence="1 2">
    <name type="scientific">Microbacterium galbinum</name>
    <dbReference type="NCBI Taxonomy" id="2851646"/>
    <lineage>
        <taxon>Bacteria</taxon>
        <taxon>Bacillati</taxon>
        <taxon>Actinomycetota</taxon>
        <taxon>Actinomycetes</taxon>
        <taxon>Micrococcales</taxon>
        <taxon>Microbacteriaceae</taxon>
        <taxon>Microbacterium</taxon>
    </lineage>
</organism>
<dbReference type="EMBL" id="CP078077">
    <property type="protein sequence ID" value="UPL13035.1"/>
    <property type="molecule type" value="Genomic_DNA"/>
</dbReference>
<name>A0ABY4IJU9_9MICO</name>